<dbReference type="AlphaFoldDB" id="A0A1Y2GWA1"/>
<feature type="transmembrane region" description="Helical" evidence="1">
    <location>
        <begin position="64"/>
        <end position="80"/>
    </location>
</feature>
<evidence type="ECO:0000313" key="4">
    <source>
        <dbReference type="Proteomes" id="UP000193648"/>
    </source>
</evidence>
<reference evidence="3 4" key="1">
    <citation type="submission" date="2016-07" db="EMBL/GenBank/DDBJ databases">
        <title>Pervasive Adenine N6-methylation of Active Genes in Fungi.</title>
        <authorList>
            <consortium name="DOE Joint Genome Institute"/>
            <person name="Mondo S.J."/>
            <person name="Dannebaum R.O."/>
            <person name="Kuo R.C."/>
            <person name="Labutti K."/>
            <person name="Haridas S."/>
            <person name="Kuo A."/>
            <person name="Salamov A."/>
            <person name="Ahrendt S.R."/>
            <person name="Lipzen A."/>
            <person name="Sullivan W."/>
            <person name="Andreopoulos W.B."/>
            <person name="Clum A."/>
            <person name="Lindquist E."/>
            <person name="Daum C."/>
            <person name="Ramamoorthy G.K."/>
            <person name="Gryganskyi A."/>
            <person name="Culley D."/>
            <person name="Magnuson J.K."/>
            <person name="James T.Y."/>
            <person name="O'Malley M.A."/>
            <person name="Stajich J.E."/>
            <person name="Spatafora J.W."/>
            <person name="Visel A."/>
            <person name="Grigoriev I.V."/>
        </authorList>
    </citation>
    <scope>NUCLEOTIDE SEQUENCE [LARGE SCALE GENOMIC DNA]</scope>
    <source>
        <strain evidence="3 4">NRRL 3116</strain>
    </source>
</reference>
<proteinExistence type="predicted"/>
<evidence type="ECO:0000256" key="2">
    <source>
        <dbReference type="SAM" id="SignalP"/>
    </source>
</evidence>
<dbReference type="RefSeq" id="XP_021883806.1">
    <property type="nucleotide sequence ID" value="XM_022020095.1"/>
</dbReference>
<protein>
    <submittedName>
        <fullName evidence="3">Uncharacterized protein</fullName>
    </submittedName>
</protein>
<keyword evidence="1" id="KW-1133">Transmembrane helix</keyword>
<comment type="caution">
    <text evidence="3">The sequence shown here is derived from an EMBL/GenBank/DDBJ whole genome shotgun (WGS) entry which is preliminary data.</text>
</comment>
<evidence type="ECO:0000313" key="3">
    <source>
        <dbReference type="EMBL" id="ORZ24825.1"/>
    </source>
</evidence>
<dbReference type="Proteomes" id="UP000193648">
    <property type="component" value="Unassembled WGS sequence"/>
</dbReference>
<organism evidence="3 4">
    <name type="scientific">Lobosporangium transversale</name>
    <dbReference type="NCBI Taxonomy" id="64571"/>
    <lineage>
        <taxon>Eukaryota</taxon>
        <taxon>Fungi</taxon>
        <taxon>Fungi incertae sedis</taxon>
        <taxon>Mucoromycota</taxon>
        <taxon>Mortierellomycotina</taxon>
        <taxon>Mortierellomycetes</taxon>
        <taxon>Mortierellales</taxon>
        <taxon>Mortierellaceae</taxon>
        <taxon>Lobosporangium</taxon>
    </lineage>
</organism>
<gene>
    <name evidence="3" type="ORF">BCR41DRAFT_234304</name>
</gene>
<keyword evidence="1" id="KW-0472">Membrane</keyword>
<dbReference type="EMBL" id="MCFF01000008">
    <property type="protein sequence ID" value="ORZ24825.1"/>
    <property type="molecule type" value="Genomic_DNA"/>
</dbReference>
<dbReference type="InParanoid" id="A0A1Y2GWA1"/>
<sequence>MDYGVSIPITSASPLSPAALLLLFFCEGCTTPCRPHINLSFYQENVQPFSSMIPSTSYFLPSEHHYHLILFTFVLSFFCLHIHANIPHCLTKHSWRRTEKFHLTVTELAFFFFFFFSLLTV</sequence>
<feature type="transmembrane region" description="Helical" evidence="1">
    <location>
        <begin position="101"/>
        <end position="119"/>
    </location>
</feature>
<name>A0A1Y2GWA1_9FUNG</name>
<keyword evidence="4" id="KW-1185">Reference proteome</keyword>
<keyword evidence="1" id="KW-0812">Transmembrane</keyword>
<accession>A0A1Y2GWA1</accession>
<feature type="signal peptide" evidence="2">
    <location>
        <begin position="1"/>
        <end position="30"/>
    </location>
</feature>
<dbReference type="GeneID" id="33561939"/>
<feature type="chain" id="PRO_5012078971" evidence="2">
    <location>
        <begin position="31"/>
        <end position="121"/>
    </location>
</feature>
<keyword evidence="2" id="KW-0732">Signal</keyword>
<evidence type="ECO:0000256" key="1">
    <source>
        <dbReference type="SAM" id="Phobius"/>
    </source>
</evidence>